<dbReference type="Proteomes" id="UP000054172">
    <property type="component" value="Unassembled WGS sequence"/>
</dbReference>
<evidence type="ECO:0008006" key="4">
    <source>
        <dbReference type="Google" id="ProtNLM"/>
    </source>
</evidence>
<dbReference type="Pfam" id="PF04018">
    <property type="entry name" value="VCA0040-like"/>
    <property type="match status" value="1"/>
</dbReference>
<feature type="transmembrane region" description="Helical" evidence="1">
    <location>
        <begin position="112"/>
        <end position="131"/>
    </location>
</feature>
<sequence length="295" mass="32388">MGKNAKYKKSQKRGFFDYVGIYLKGACMGAADVVPGVSGGTIALIVRVYIELVDSLRAIFSKELLHIFKRGGFRRYWQAIHGGFLLALLAGIVSAILLLAGVILHLVEHYPVRVWSFFFGLVVASIFLVLWRISKWRWFTPIFVILGIVAGYFIVTSPVVSMPDTTLYYFLSGVIAVCAMILPGISGSFILLLLGKYTLVMTAVHTLNVGVLLPFALGALVGLLCFAHLLSWLLHHYPNPTLALLAGLMGGTILRIWPWRETSVMAEPHLGLAIVLMVVGACTALVLGWMAARRK</sequence>
<dbReference type="AlphaFoldDB" id="A0A0Q4AZD5"/>
<dbReference type="PANTHER" id="PTHR37308:SF1">
    <property type="entry name" value="POLYPRENYL-PHOSPHATE TRANSPORTER"/>
    <property type="match status" value="1"/>
</dbReference>
<reference evidence="2" key="1">
    <citation type="submission" date="2015-08" db="EMBL/GenBank/DDBJ databases">
        <title>Candidatus Bacteriodes Periocalifornicus.</title>
        <authorList>
            <person name="McLean J.S."/>
            <person name="Kelley S."/>
        </authorList>
    </citation>
    <scope>NUCLEOTIDE SEQUENCE [LARGE SCALE GENOMIC DNA]</scope>
    <source>
        <strain evidence="2">12B</strain>
    </source>
</reference>
<keyword evidence="3" id="KW-1185">Reference proteome</keyword>
<feature type="transmembrane region" description="Helical" evidence="1">
    <location>
        <begin position="240"/>
        <end position="258"/>
    </location>
</feature>
<keyword evidence="1" id="KW-0472">Membrane</keyword>
<dbReference type="InterPro" id="IPR007163">
    <property type="entry name" value="VCA0040-like"/>
</dbReference>
<evidence type="ECO:0000313" key="3">
    <source>
        <dbReference type="Proteomes" id="UP000054172"/>
    </source>
</evidence>
<dbReference type="EMBL" id="LIIK01000004">
    <property type="protein sequence ID" value="KQM09475.1"/>
    <property type="molecule type" value="Genomic_DNA"/>
</dbReference>
<dbReference type="PATRIC" id="fig|1702214.3.peg.1901"/>
<evidence type="ECO:0000256" key="1">
    <source>
        <dbReference type="SAM" id="Phobius"/>
    </source>
</evidence>
<feature type="transmembrane region" description="Helical" evidence="1">
    <location>
        <begin position="206"/>
        <end position="234"/>
    </location>
</feature>
<evidence type="ECO:0000313" key="2">
    <source>
        <dbReference type="EMBL" id="KQM09475.1"/>
    </source>
</evidence>
<comment type="caution">
    <text evidence="2">The sequence shown here is derived from an EMBL/GenBank/DDBJ whole genome shotgun (WGS) entry which is preliminary data.</text>
</comment>
<dbReference type="STRING" id="1702214.AL399_01535"/>
<gene>
    <name evidence="2" type="ORF">AL399_01535</name>
</gene>
<feature type="transmembrane region" description="Helical" evidence="1">
    <location>
        <begin position="84"/>
        <end position="106"/>
    </location>
</feature>
<keyword evidence="1" id="KW-0812">Transmembrane</keyword>
<feature type="transmembrane region" description="Helical" evidence="1">
    <location>
        <begin position="167"/>
        <end position="194"/>
    </location>
</feature>
<feature type="transmembrane region" description="Helical" evidence="1">
    <location>
        <begin position="138"/>
        <end position="155"/>
    </location>
</feature>
<proteinExistence type="predicted"/>
<protein>
    <recommendedName>
        <fullName evidence="4">DUF368 domain-containing protein</fullName>
    </recommendedName>
</protein>
<name>A0A0Q4AZD5_9BACT</name>
<dbReference type="PANTHER" id="PTHR37308">
    <property type="entry name" value="INTEGRAL MEMBRANE PROTEIN"/>
    <property type="match status" value="1"/>
</dbReference>
<keyword evidence="1" id="KW-1133">Transmembrane helix</keyword>
<organism evidence="2 3">
    <name type="scientific">Candidatus [Bacteroides] periocalifornicus</name>
    <dbReference type="NCBI Taxonomy" id="1702214"/>
    <lineage>
        <taxon>Bacteria</taxon>
        <taxon>Pseudomonadati</taxon>
        <taxon>Bacteroidota</taxon>
    </lineage>
</organism>
<feature type="transmembrane region" description="Helical" evidence="1">
    <location>
        <begin position="270"/>
        <end position="292"/>
    </location>
</feature>
<accession>A0A0Q4AZD5</accession>